<proteinExistence type="predicted"/>
<sequence>MSDLPIGEGKPGRKFRFPFDRLVIGKCFIVKGMKKNILGPYKSYAERALARRFKTETLPDNAGIAVWRIG</sequence>
<reference evidence="1" key="1">
    <citation type="submission" date="2020-03" db="EMBL/GenBank/DDBJ databases">
        <title>The deep terrestrial virosphere.</title>
        <authorList>
            <person name="Holmfeldt K."/>
            <person name="Nilsson E."/>
            <person name="Simone D."/>
            <person name="Lopez-Fernandez M."/>
            <person name="Wu X."/>
            <person name="de Brujin I."/>
            <person name="Lundin D."/>
            <person name="Andersson A."/>
            <person name="Bertilsson S."/>
            <person name="Dopson M."/>
        </authorList>
    </citation>
    <scope>NUCLEOTIDE SEQUENCE</scope>
    <source>
        <strain evidence="1">MM415A02385</strain>
        <strain evidence="2">MM415B02353</strain>
    </source>
</reference>
<dbReference type="EMBL" id="MT142024">
    <property type="protein sequence ID" value="QJA73403.1"/>
    <property type="molecule type" value="Genomic_DNA"/>
</dbReference>
<name>A0A6M3JTP5_9ZZZZ</name>
<organism evidence="1">
    <name type="scientific">viral metagenome</name>
    <dbReference type="NCBI Taxonomy" id="1070528"/>
    <lineage>
        <taxon>unclassified sequences</taxon>
        <taxon>metagenomes</taxon>
        <taxon>organismal metagenomes</taxon>
    </lineage>
</organism>
<protein>
    <submittedName>
        <fullName evidence="1">Uncharacterized protein</fullName>
    </submittedName>
</protein>
<dbReference type="EMBL" id="MT142920">
    <property type="protein sequence ID" value="QJA90539.1"/>
    <property type="molecule type" value="Genomic_DNA"/>
</dbReference>
<evidence type="ECO:0000313" key="2">
    <source>
        <dbReference type="EMBL" id="QJA90539.1"/>
    </source>
</evidence>
<gene>
    <name evidence="1" type="ORF">MM415A02385_0010</name>
    <name evidence="2" type="ORF">MM415B02353_0010</name>
</gene>
<dbReference type="AlphaFoldDB" id="A0A6M3JTP5"/>
<accession>A0A6M3JTP5</accession>
<evidence type="ECO:0000313" key="1">
    <source>
        <dbReference type="EMBL" id="QJA73403.1"/>
    </source>
</evidence>